<feature type="domain" description="Glucosamine/galactosamine-6-phosphate isomerase" evidence="5">
    <location>
        <begin position="9"/>
        <end position="224"/>
    </location>
</feature>
<comment type="pathway">
    <text evidence="4">Amino-sugar metabolism; N-acetylneuraminate degradation; D-fructose 6-phosphate from N-acetylneuraminate: step 5/5.</text>
</comment>
<feature type="active site" description="Proton acceptor; for ring-opening step" evidence="4">
    <location>
        <position position="138"/>
    </location>
</feature>
<dbReference type="FunFam" id="3.40.50.1360:FF:000003">
    <property type="entry name" value="Glucosamine-6-phosphate deaminase"/>
    <property type="match status" value="1"/>
</dbReference>
<dbReference type="PANTHER" id="PTHR11280">
    <property type="entry name" value="GLUCOSAMINE-6-PHOSPHATE ISOMERASE"/>
    <property type="match status" value="1"/>
</dbReference>
<dbReference type="GO" id="GO:0042802">
    <property type="term" value="F:identical protein binding"/>
    <property type="evidence" value="ECO:0007669"/>
    <property type="project" value="TreeGrafter"/>
</dbReference>
<dbReference type="InterPro" id="IPR037171">
    <property type="entry name" value="NagB/RpiA_transferase-like"/>
</dbReference>
<dbReference type="Gene3D" id="3.40.50.1360">
    <property type="match status" value="1"/>
</dbReference>
<comment type="caution">
    <text evidence="4">Lacks conserved residue(s) required for the propagation of feature annotation.</text>
</comment>
<dbReference type="KEGG" id="cohn:KCTCHS21_07860"/>
<comment type="function">
    <text evidence="4">Catalyzes the reversible isomerization-deamination of glucosamine 6-phosphate (GlcN6P) to form fructose 6-phosphate (Fru6P) and ammonium ion.</text>
</comment>
<dbReference type="CDD" id="cd01399">
    <property type="entry name" value="GlcN6P_deaminase"/>
    <property type="match status" value="1"/>
</dbReference>
<dbReference type="GO" id="GO:0005737">
    <property type="term" value="C:cytoplasm"/>
    <property type="evidence" value="ECO:0007669"/>
    <property type="project" value="TreeGrafter"/>
</dbReference>
<dbReference type="GO" id="GO:0005975">
    <property type="term" value="P:carbohydrate metabolic process"/>
    <property type="evidence" value="ECO:0007669"/>
    <property type="project" value="InterPro"/>
</dbReference>
<dbReference type="InterPro" id="IPR006148">
    <property type="entry name" value="Glc/Gal-6P_isomerase"/>
</dbReference>
<comment type="similarity">
    <text evidence="4">Belongs to the glucosamine/galactosamine-6-phosphate isomerase family. NagB subfamily.</text>
</comment>
<keyword evidence="2 4" id="KW-0378">Hydrolase</keyword>
<name>A0A3T1CZU2_9BACL</name>
<accession>A0A3T1CZU2</accession>
<dbReference type="GO" id="GO:0006043">
    <property type="term" value="P:glucosamine catabolic process"/>
    <property type="evidence" value="ECO:0007669"/>
    <property type="project" value="TreeGrafter"/>
</dbReference>
<dbReference type="NCBIfam" id="TIGR00502">
    <property type="entry name" value="nagB"/>
    <property type="match status" value="1"/>
</dbReference>
<dbReference type="Proteomes" id="UP000289856">
    <property type="component" value="Chromosome"/>
</dbReference>
<keyword evidence="3 4" id="KW-0119">Carbohydrate metabolism</keyword>
<dbReference type="EC" id="3.5.99.6" evidence="4"/>
<evidence type="ECO:0000313" key="7">
    <source>
        <dbReference type="Proteomes" id="UP000289856"/>
    </source>
</evidence>
<dbReference type="GO" id="GO:0006046">
    <property type="term" value="P:N-acetylglucosamine catabolic process"/>
    <property type="evidence" value="ECO:0007669"/>
    <property type="project" value="UniProtKB-UniRule"/>
</dbReference>
<feature type="active site" description="Proton acceptor; for enolization step" evidence="4">
    <location>
        <position position="67"/>
    </location>
</feature>
<dbReference type="InterPro" id="IPR018321">
    <property type="entry name" value="Glucosamine6P_isomerase_CS"/>
</dbReference>
<evidence type="ECO:0000259" key="5">
    <source>
        <dbReference type="Pfam" id="PF01182"/>
    </source>
</evidence>
<dbReference type="OrthoDB" id="9791139at2"/>
<proteinExistence type="inferred from homology"/>
<evidence type="ECO:0000256" key="3">
    <source>
        <dbReference type="ARBA" id="ARBA00023277"/>
    </source>
</evidence>
<dbReference type="InterPro" id="IPR004547">
    <property type="entry name" value="Glucosamine6P_isomerase"/>
</dbReference>
<keyword evidence="7" id="KW-1185">Reference proteome</keyword>
<evidence type="ECO:0000256" key="4">
    <source>
        <dbReference type="HAMAP-Rule" id="MF_01241"/>
    </source>
</evidence>
<evidence type="ECO:0000313" key="6">
    <source>
        <dbReference type="EMBL" id="BBI31387.1"/>
    </source>
</evidence>
<dbReference type="EMBL" id="AP019400">
    <property type="protein sequence ID" value="BBI31387.1"/>
    <property type="molecule type" value="Genomic_DNA"/>
</dbReference>
<evidence type="ECO:0000256" key="1">
    <source>
        <dbReference type="ARBA" id="ARBA00000644"/>
    </source>
</evidence>
<dbReference type="HAMAP" id="MF_01241">
    <property type="entry name" value="GlcN6P_deamin"/>
    <property type="match status" value="1"/>
</dbReference>
<evidence type="ECO:0000256" key="2">
    <source>
        <dbReference type="ARBA" id="ARBA00022801"/>
    </source>
</evidence>
<feature type="active site" description="For ring-opening step" evidence="4">
    <location>
        <position position="136"/>
    </location>
</feature>
<gene>
    <name evidence="6" type="primary">nagB_1</name>
    <name evidence="4" type="synonym">nagB</name>
    <name evidence="6" type="ORF">KCTCHS21_07860</name>
</gene>
<dbReference type="Pfam" id="PF01182">
    <property type="entry name" value="Glucosamine_iso"/>
    <property type="match status" value="1"/>
</dbReference>
<dbReference type="PANTHER" id="PTHR11280:SF5">
    <property type="entry name" value="GLUCOSAMINE-6-PHOSPHATE ISOMERASE"/>
    <property type="match status" value="1"/>
</dbReference>
<dbReference type="GO" id="GO:0004342">
    <property type="term" value="F:glucosamine-6-phosphate deaminase activity"/>
    <property type="evidence" value="ECO:0007669"/>
    <property type="project" value="UniProtKB-UniRule"/>
</dbReference>
<sequence>MRFHILPTAADIHEQVADQFCKLLSEQPFSKLGLATGSTPIGIYTSLVRRFRAGEVSFRNATSFNLDEYVGISEDHPESYHSYMDSKLFQHIDLAPGSSYLPNGNATDLQEECSRYDNLLRDAGRIDLQLVGIGHNGHIGFNEPGRSLRSGTHLVKLDESTRQANARFFDRIEDVPTQALTMGMDTILKARTVLLVVTGADKAATVHRALTGPIETECPASLLQLHPDLHVYMDVEAGLHFTE</sequence>
<dbReference type="AlphaFoldDB" id="A0A3T1CZU2"/>
<dbReference type="GO" id="GO:0019262">
    <property type="term" value="P:N-acetylneuraminate catabolic process"/>
    <property type="evidence" value="ECO:0007669"/>
    <property type="project" value="UniProtKB-UniRule"/>
</dbReference>
<comment type="catalytic activity">
    <reaction evidence="1 4">
        <text>alpha-D-glucosamine 6-phosphate + H2O = beta-D-fructose 6-phosphate + NH4(+)</text>
        <dbReference type="Rhea" id="RHEA:12172"/>
        <dbReference type="ChEBI" id="CHEBI:15377"/>
        <dbReference type="ChEBI" id="CHEBI:28938"/>
        <dbReference type="ChEBI" id="CHEBI:57634"/>
        <dbReference type="ChEBI" id="CHEBI:75989"/>
        <dbReference type="EC" id="3.5.99.6"/>
    </reaction>
</comment>
<dbReference type="SUPFAM" id="SSF100950">
    <property type="entry name" value="NagB/RpiA/CoA transferase-like"/>
    <property type="match status" value="1"/>
</dbReference>
<dbReference type="PROSITE" id="PS01161">
    <property type="entry name" value="GLC_GALNAC_ISOMERASE"/>
    <property type="match status" value="1"/>
</dbReference>
<feature type="active site" description="For ring-opening step" evidence="4">
    <location>
        <position position="143"/>
    </location>
</feature>
<dbReference type="RefSeq" id="WP_130605227.1">
    <property type="nucleotide sequence ID" value="NZ_AP019400.1"/>
</dbReference>
<dbReference type="UniPathway" id="UPA00629">
    <property type="reaction ID" value="UER00684"/>
</dbReference>
<organism evidence="6 7">
    <name type="scientific">Cohnella abietis</name>
    <dbReference type="NCBI Taxonomy" id="2507935"/>
    <lineage>
        <taxon>Bacteria</taxon>
        <taxon>Bacillati</taxon>
        <taxon>Bacillota</taxon>
        <taxon>Bacilli</taxon>
        <taxon>Bacillales</taxon>
        <taxon>Paenibacillaceae</taxon>
        <taxon>Cohnella</taxon>
    </lineage>
</organism>
<reference evidence="6 7" key="1">
    <citation type="submission" date="2019-01" db="EMBL/GenBank/DDBJ databases">
        <title>Complete genome sequence of Cohnella hallensis HS21 isolated from Korean fir (Abies koreana) rhizospheric soil.</title>
        <authorList>
            <person name="Jiang L."/>
            <person name="Kang S.W."/>
            <person name="Kim S."/>
            <person name="Jung J."/>
            <person name="Kim C.Y."/>
            <person name="Kim D.H."/>
            <person name="Kim S.W."/>
            <person name="Lee J."/>
        </authorList>
    </citation>
    <scope>NUCLEOTIDE SEQUENCE [LARGE SCALE GENOMIC DNA]</scope>
    <source>
        <strain evidence="6 7">HS21</strain>
    </source>
</reference>
<protein>
    <recommendedName>
        <fullName evidence="4">Glucosamine-6-phosphate deaminase</fullName>
        <ecNumber evidence="4">3.5.99.6</ecNumber>
    </recommendedName>
    <alternativeName>
        <fullName evidence="4">GlcN6P deaminase</fullName>
        <shortName evidence="4">GNPDA</shortName>
    </alternativeName>
    <alternativeName>
        <fullName evidence="4">Glucosamine-6-phosphate isomerase</fullName>
    </alternativeName>
</protein>